<evidence type="ECO:0000313" key="2">
    <source>
        <dbReference type="EMBL" id="RXS93873.1"/>
    </source>
</evidence>
<gene>
    <name evidence="2" type="ORF">ESZ00_17705</name>
</gene>
<dbReference type="Proteomes" id="UP000290253">
    <property type="component" value="Unassembled WGS sequence"/>
</dbReference>
<dbReference type="Pfam" id="PF00117">
    <property type="entry name" value="GATase"/>
    <property type="match status" value="1"/>
</dbReference>
<organism evidence="2 3">
    <name type="scientific">Silvibacterium dinghuense</name>
    <dbReference type="NCBI Taxonomy" id="1560006"/>
    <lineage>
        <taxon>Bacteria</taxon>
        <taxon>Pseudomonadati</taxon>
        <taxon>Acidobacteriota</taxon>
        <taxon>Terriglobia</taxon>
        <taxon>Terriglobales</taxon>
        <taxon>Acidobacteriaceae</taxon>
        <taxon>Silvibacterium</taxon>
    </lineage>
</organism>
<dbReference type="GO" id="GO:0005829">
    <property type="term" value="C:cytosol"/>
    <property type="evidence" value="ECO:0007669"/>
    <property type="project" value="TreeGrafter"/>
</dbReference>
<proteinExistence type="predicted"/>
<dbReference type="InterPro" id="IPR029062">
    <property type="entry name" value="Class_I_gatase-like"/>
</dbReference>
<dbReference type="InterPro" id="IPR017926">
    <property type="entry name" value="GATASE"/>
</dbReference>
<accession>A0A4Q1S9X9</accession>
<evidence type="ECO:0000313" key="3">
    <source>
        <dbReference type="Proteomes" id="UP000290253"/>
    </source>
</evidence>
<dbReference type="PANTHER" id="PTHR42695:SF5">
    <property type="entry name" value="GLUTAMINE AMIDOTRANSFERASE YLR126C-RELATED"/>
    <property type="match status" value="1"/>
</dbReference>
<keyword evidence="3" id="KW-1185">Reference proteome</keyword>
<dbReference type="AlphaFoldDB" id="A0A4Q1S9X9"/>
<dbReference type="PROSITE" id="PS51273">
    <property type="entry name" value="GATASE_TYPE_1"/>
    <property type="match status" value="1"/>
</dbReference>
<name>A0A4Q1S9X9_9BACT</name>
<dbReference type="SUPFAM" id="SSF52317">
    <property type="entry name" value="Class I glutamine amidotransferase-like"/>
    <property type="match status" value="1"/>
</dbReference>
<dbReference type="RefSeq" id="WP_129209721.1">
    <property type="nucleotide sequence ID" value="NZ_BMGU01000002.1"/>
</dbReference>
<dbReference type="EMBL" id="SDMK01000004">
    <property type="protein sequence ID" value="RXS93873.1"/>
    <property type="molecule type" value="Genomic_DNA"/>
</dbReference>
<reference evidence="2 3" key="1">
    <citation type="journal article" date="2016" name="Int. J. Syst. Evol. Microbiol.">
        <title>Acidipila dinghuensis sp. nov., an acidobacterium isolated from forest soil.</title>
        <authorList>
            <person name="Jiang Y.W."/>
            <person name="Wang J."/>
            <person name="Chen M.H."/>
            <person name="Lv Y.Y."/>
            <person name="Qiu L.H."/>
        </authorList>
    </citation>
    <scope>NUCLEOTIDE SEQUENCE [LARGE SCALE GENOMIC DNA]</scope>
    <source>
        <strain evidence="2 3">DHOF10</strain>
    </source>
</reference>
<dbReference type="InterPro" id="IPR044992">
    <property type="entry name" value="ChyE-like"/>
</dbReference>
<comment type="caution">
    <text evidence="2">The sequence shown here is derived from an EMBL/GenBank/DDBJ whole genome shotgun (WGS) entry which is preliminary data.</text>
</comment>
<keyword evidence="2" id="KW-0808">Transferase</keyword>
<dbReference type="CDD" id="cd01741">
    <property type="entry name" value="GATase1_1"/>
    <property type="match status" value="1"/>
</dbReference>
<dbReference type="OrthoDB" id="9813383at2"/>
<keyword evidence="2" id="KW-0315">Glutamine amidotransferase</keyword>
<dbReference type="FunFam" id="3.40.50.880:FF:000033">
    <property type="entry name" value="Glutamine amidotransferase class-I"/>
    <property type="match status" value="1"/>
</dbReference>
<feature type="domain" description="Glutamine amidotransferase" evidence="1">
    <location>
        <begin position="19"/>
        <end position="184"/>
    </location>
</feature>
<dbReference type="GO" id="GO:0016740">
    <property type="term" value="F:transferase activity"/>
    <property type="evidence" value="ECO:0007669"/>
    <property type="project" value="UniProtKB-KW"/>
</dbReference>
<dbReference type="PANTHER" id="PTHR42695">
    <property type="entry name" value="GLUTAMINE AMIDOTRANSFERASE YLR126C-RELATED"/>
    <property type="match status" value="1"/>
</dbReference>
<sequence>MPMHWGILQHVEFEGPGLLLAEIERRGFTARMVRLDLEQSLPVVEDLDGLIVMGGPMGVYEQDRYTHIAPEIALLKAVIAAGKPVLGVCLGSQLLAAALGARVYPGIDSGLPQEIGFGSVALTAEAAHDPVFAAASSPWPVFHWHGDTFDLPAGATLLASSSVYPHQAFRYAANVYGLQFHVEPSAATWADWQPHLAAERYPSAEQQQLLENTGKVLIRRLFDVFSATSGSARPAAQPVTQESLA</sequence>
<evidence type="ECO:0000259" key="1">
    <source>
        <dbReference type="Pfam" id="PF00117"/>
    </source>
</evidence>
<protein>
    <submittedName>
        <fullName evidence="2">Type 1 glutamine amidotransferase</fullName>
    </submittedName>
</protein>
<dbReference type="Gene3D" id="3.40.50.880">
    <property type="match status" value="1"/>
</dbReference>